<dbReference type="InterPro" id="IPR002781">
    <property type="entry name" value="TM_pro_TauE-like"/>
</dbReference>
<dbReference type="EMBL" id="SGBC01000004">
    <property type="protein sequence ID" value="RZD15753.1"/>
    <property type="molecule type" value="Genomic_DNA"/>
</dbReference>
<feature type="transmembrane region" description="Helical" evidence="5">
    <location>
        <begin position="162"/>
        <end position="177"/>
    </location>
</feature>
<feature type="transmembrane region" description="Helical" evidence="5">
    <location>
        <begin position="101"/>
        <end position="118"/>
    </location>
</feature>
<sequence length="253" mass="26954">MDILNIVILSITGIIVGAATGLIGASGVIIVVPVLAFIFNVPVSIAIGTSLLIDVIVSFSVTATYAFKKRVNYRIGIPTIIGAVVGAQLGAYISVSMPQRLLEIIFGVFMLLMGAFFLKTKGKYQEKRVFHFKSPRINFIIILIFGFIIGILAGLLGTSGGVLYMLVYIIVFGLAIKDSIGTSTLVMIIAALSGAIGYIALKHINLFDAFFIGIIAIPSGILFAKIAIKSKKETLIIVLGITLLAVGLSMMFH</sequence>
<evidence type="ECO:0000256" key="3">
    <source>
        <dbReference type="ARBA" id="ARBA00022989"/>
    </source>
</evidence>
<keyword evidence="5" id="KW-1003">Cell membrane</keyword>
<feature type="transmembrane region" description="Helical" evidence="5">
    <location>
        <begin position="7"/>
        <end position="39"/>
    </location>
</feature>
<feature type="transmembrane region" description="Helical" evidence="5">
    <location>
        <begin position="184"/>
        <end position="201"/>
    </location>
</feature>
<dbReference type="Proteomes" id="UP000316562">
    <property type="component" value="Unassembled WGS sequence"/>
</dbReference>
<keyword evidence="3 5" id="KW-1133">Transmembrane helix</keyword>
<evidence type="ECO:0000313" key="7">
    <source>
        <dbReference type="Proteomes" id="UP000316562"/>
    </source>
</evidence>
<accession>A0A519BER0</accession>
<evidence type="ECO:0000256" key="5">
    <source>
        <dbReference type="RuleBase" id="RU363041"/>
    </source>
</evidence>
<name>A0A519BER0_ACIG2</name>
<dbReference type="GO" id="GO:0005886">
    <property type="term" value="C:plasma membrane"/>
    <property type="evidence" value="ECO:0007669"/>
    <property type="project" value="UniProtKB-SubCell"/>
</dbReference>
<keyword evidence="4 5" id="KW-0472">Membrane</keyword>
<comment type="caution">
    <text evidence="6">The sequence shown here is derived from an EMBL/GenBank/DDBJ whole genome shotgun (WGS) entry which is preliminary data.</text>
</comment>
<organism evidence="6 7">
    <name type="scientific">Acididesulfobacter guangdongensis</name>
    <dbReference type="NCBI Taxonomy" id="2597225"/>
    <lineage>
        <taxon>Bacteria</taxon>
        <taxon>Deltaproteobacteria</taxon>
        <taxon>Candidatus Acidulodesulfobacterales</taxon>
        <taxon>Candidatus Acididesulfobacter</taxon>
    </lineage>
</organism>
<evidence type="ECO:0000256" key="1">
    <source>
        <dbReference type="ARBA" id="ARBA00004141"/>
    </source>
</evidence>
<comment type="subcellular location">
    <subcellularLocation>
        <location evidence="5">Cell membrane</location>
        <topology evidence="5">Multi-pass membrane protein</topology>
    </subcellularLocation>
    <subcellularLocation>
        <location evidence="1">Membrane</location>
        <topology evidence="1">Multi-pass membrane protein</topology>
    </subcellularLocation>
</comment>
<evidence type="ECO:0000313" key="6">
    <source>
        <dbReference type="EMBL" id="RZD15753.1"/>
    </source>
</evidence>
<feature type="transmembrane region" description="Helical" evidence="5">
    <location>
        <begin position="45"/>
        <end position="67"/>
    </location>
</feature>
<feature type="transmembrane region" description="Helical" evidence="5">
    <location>
        <begin position="74"/>
        <end position="95"/>
    </location>
</feature>
<dbReference type="InterPro" id="IPR051598">
    <property type="entry name" value="TSUP/Inactive_protease-like"/>
</dbReference>
<feature type="transmembrane region" description="Helical" evidence="5">
    <location>
        <begin position="235"/>
        <end position="252"/>
    </location>
</feature>
<comment type="similarity">
    <text evidence="5">Belongs to the 4-toluene sulfonate uptake permease (TSUP) (TC 2.A.102) family.</text>
</comment>
<dbReference type="AlphaFoldDB" id="A0A519BER0"/>
<dbReference type="PANTHER" id="PTHR43701">
    <property type="entry name" value="MEMBRANE TRANSPORTER PROTEIN MJ0441-RELATED"/>
    <property type="match status" value="1"/>
</dbReference>
<gene>
    <name evidence="6" type="ORF">EVJ46_09545</name>
</gene>
<keyword evidence="2 5" id="KW-0812">Transmembrane</keyword>
<dbReference type="PANTHER" id="PTHR43701:SF2">
    <property type="entry name" value="MEMBRANE TRANSPORTER PROTEIN YJNA-RELATED"/>
    <property type="match status" value="1"/>
</dbReference>
<reference evidence="6 7" key="1">
    <citation type="journal article" date="2019" name="ISME J.">
        <title>Insights into ecological role of a new deltaproteobacterial order Candidatus Acidulodesulfobacterales by metagenomics and metatranscriptomics.</title>
        <authorList>
            <person name="Tan S."/>
            <person name="Liu J."/>
            <person name="Fang Y."/>
            <person name="Hedlund B.P."/>
            <person name="Lian Z.H."/>
            <person name="Huang L.Y."/>
            <person name="Li J.T."/>
            <person name="Huang L.N."/>
            <person name="Li W.J."/>
            <person name="Jiang H.C."/>
            <person name="Dong H.L."/>
            <person name="Shu W.S."/>
        </authorList>
    </citation>
    <scope>NUCLEOTIDE SEQUENCE [LARGE SCALE GENOMIC DNA]</scope>
    <source>
        <strain evidence="6">AP2</strain>
    </source>
</reference>
<feature type="transmembrane region" description="Helical" evidence="5">
    <location>
        <begin position="207"/>
        <end position="228"/>
    </location>
</feature>
<evidence type="ECO:0000256" key="4">
    <source>
        <dbReference type="ARBA" id="ARBA00023136"/>
    </source>
</evidence>
<proteinExistence type="inferred from homology"/>
<feature type="transmembrane region" description="Helical" evidence="5">
    <location>
        <begin position="139"/>
        <end position="156"/>
    </location>
</feature>
<evidence type="ECO:0000256" key="2">
    <source>
        <dbReference type="ARBA" id="ARBA00022692"/>
    </source>
</evidence>
<dbReference type="Pfam" id="PF01925">
    <property type="entry name" value="TauE"/>
    <property type="match status" value="1"/>
</dbReference>
<protein>
    <recommendedName>
        <fullName evidence="5">Probable membrane transporter protein</fullName>
    </recommendedName>
</protein>